<feature type="transmembrane region" description="Helical" evidence="1">
    <location>
        <begin position="39"/>
        <end position="58"/>
    </location>
</feature>
<gene>
    <name evidence="2" type="ORF">JIN87_20125</name>
</gene>
<evidence type="ECO:0000256" key="1">
    <source>
        <dbReference type="SAM" id="Phobius"/>
    </source>
</evidence>
<protein>
    <submittedName>
        <fullName evidence="2">Monovalent cation/H(+) antiporter subunit G</fullName>
    </submittedName>
</protein>
<dbReference type="GO" id="GO:0015385">
    <property type="term" value="F:sodium:proton antiporter activity"/>
    <property type="evidence" value="ECO:0007669"/>
    <property type="project" value="TreeGrafter"/>
</dbReference>
<feature type="transmembrane region" description="Helical" evidence="1">
    <location>
        <begin position="6"/>
        <end position="27"/>
    </location>
</feature>
<organism evidence="2 3">
    <name type="scientific">Pelagicoccus mobilis</name>
    <dbReference type="NCBI Taxonomy" id="415221"/>
    <lineage>
        <taxon>Bacteria</taxon>
        <taxon>Pseudomonadati</taxon>
        <taxon>Verrucomicrobiota</taxon>
        <taxon>Opitutia</taxon>
        <taxon>Puniceicoccales</taxon>
        <taxon>Pelagicoccaceae</taxon>
        <taxon>Pelagicoccus</taxon>
    </lineage>
</organism>
<dbReference type="InterPro" id="IPR005133">
    <property type="entry name" value="PhaG_MnhG_YufB"/>
</dbReference>
<keyword evidence="1" id="KW-0472">Membrane</keyword>
<dbReference type="Proteomes" id="UP000617628">
    <property type="component" value="Unassembled WGS sequence"/>
</dbReference>
<proteinExistence type="predicted"/>
<comment type="caution">
    <text evidence="2">The sequence shown here is derived from an EMBL/GenBank/DDBJ whole genome shotgun (WGS) entry which is preliminary data.</text>
</comment>
<feature type="transmembrane region" description="Helical" evidence="1">
    <location>
        <begin position="64"/>
        <end position="82"/>
    </location>
</feature>
<evidence type="ECO:0000313" key="3">
    <source>
        <dbReference type="Proteomes" id="UP000617628"/>
    </source>
</evidence>
<reference evidence="2" key="1">
    <citation type="submission" date="2021-01" db="EMBL/GenBank/DDBJ databases">
        <title>Modified the classification status of verrucomicrobia.</title>
        <authorList>
            <person name="Feng X."/>
        </authorList>
    </citation>
    <scope>NUCLEOTIDE SEQUENCE</scope>
    <source>
        <strain evidence="2">KCTC 13126</strain>
    </source>
</reference>
<dbReference type="AlphaFoldDB" id="A0A934S4H7"/>
<dbReference type="NCBIfam" id="TIGR01300">
    <property type="entry name" value="CPA3_mnhG_phaG"/>
    <property type="match status" value="1"/>
</dbReference>
<sequence length="101" mass="10723">MNYLIAITIIVGSSFALIAAIGTIRLPDTMSRMHAATKAGAFGASLLLVAAALHFQTLTVVVESILIIGLFYLTAPIAAQLIGHSARNPSSYDTKEHTLRK</sequence>
<name>A0A934S4H7_9BACT</name>
<evidence type="ECO:0000313" key="2">
    <source>
        <dbReference type="EMBL" id="MBK1879204.1"/>
    </source>
</evidence>
<keyword evidence="1" id="KW-1133">Transmembrane helix</keyword>
<dbReference type="EMBL" id="JAENIL010000043">
    <property type="protein sequence ID" value="MBK1879204.1"/>
    <property type="molecule type" value="Genomic_DNA"/>
</dbReference>
<keyword evidence="3" id="KW-1185">Reference proteome</keyword>
<dbReference type="PANTHER" id="PTHR34703:SF1">
    <property type="entry name" value="ANTIPORTER SUBUNIT MNHG2-RELATED"/>
    <property type="match status" value="1"/>
</dbReference>
<dbReference type="PANTHER" id="PTHR34703">
    <property type="entry name" value="ANTIPORTER SUBUNIT MNHG2-RELATED"/>
    <property type="match status" value="1"/>
</dbReference>
<keyword evidence="1" id="KW-0812">Transmembrane</keyword>
<dbReference type="Pfam" id="PF03334">
    <property type="entry name" value="PhaG_MnhG_YufB"/>
    <property type="match status" value="1"/>
</dbReference>
<dbReference type="RefSeq" id="WP_200357417.1">
    <property type="nucleotide sequence ID" value="NZ_JAENIL010000043.1"/>
</dbReference>
<accession>A0A934S4H7</accession>